<dbReference type="InterPro" id="IPR011050">
    <property type="entry name" value="Pectin_lyase_fold/virulence"/>
</dbReference>
<dbReference type="EMBL" id="JABMIG020000006">
    <property type="protein sequence ID" value="KAL3804647.1"/>
    <property type="molecule type" value="Genomic_DNA"/>
</dbReference>
<evidence type="ECO:0000256" key="2">
    <source>
        <dbReference type="SAM" id="Phobius"/>
    </source>
</evidence>
<sequence length="629" mass="66995">MPQQSPPSPHALLLLLLPLLTTPLASAYLGPTPCTTQKPSLLHPTPTGYSTFSHLLYDLTSLSTTFHHGQPIPDSRLTFTLCPGSIIDLDDSTLPLSFLPLSVPRLTLQCGPDGKRRPDNPCLIRGGGKRDPRHSNWNTDPASSYKQGGHAILGGGNVAQIYVFGDDAYEVTLRGLTLDNSVSGGEVKMYGAFVQKFVVEAVRGSGEDDDVLSMDGGSNAGGAADNAGASTTGTNTATASDASNFHQILQPNASTSSAISYITNDENHPSGNRTLQTVSSFDTSSPITQEKVDAMDNIQPARRYASIAVRGGGYGDDPGPRIITIEDCAFVNHRGYAILVSPGIQRPEMPVAPQVDLSVAQSPTSGKPHNYGNTGSNMNGGTRRRRRLDLLEGNAKYISRDGTIKYYDTSATMNYLDGRRVKIANSEFTDNNAMGNQIAGLITSAYSLTLSNCKFTNNSAKTMVYVYNNHALIENTVFTQNTVQASTVVLKSPVDSKPKITDDPPTHLVERCCFLGSKVGMSNVLVTDVVNTGFGQRDNHATGTVFSWDSQCQGGAAEKSGEDCLESGVCDGTCVEFTAERCLAENVDISNQQDFGKLFQWSGGIGIGGGVGFGFVWRLVLGAVVLVGI</sequence>
<comment type="caution">
    <text evidence="4">The sequence shown here is derived from an EMBL/GenBank/DDBJ whole genome shotgun (WGS) entry which is preliminary data.</text>
</comment>
<keyword evidence="2" id="KW-1133">Transmembrane helix</keyword>
<evidence type="ECO:0000256" key="1">
    <source>
        <dbReference type="SAM" id="MobiDB-lite"/>
    </source>
</evidence>
<feature type="compositionally biased region" description="Low complexity" evidence="1">
    <location>
        <begin position="370"/>
        <end position="381"/>
    </location>
</feature>
<accession>A0ABD3QWJ5</accession>
<protein>
    <recommendedName>
        <fullName evidence="6">Right handed beta helix domain-containing protein</fullName>
    </recommendedName>
</protein>
<feature type="region of interest" description="Disordered" evidence="1">
    <location>
        <begin position="360"/>
        <end position="382"/>
    </location>
</feature>
<feature type="region of interest" description="Disordered" evidence="1">
    <location>
        <begin position="117"/>
        <end position="138"/>
    </location>
</feature>
<feature type="signal peptide" evidence="3">
    <location>
        <begin position="1"/>
        <end position="27"/>
    </location>
</feature>
<evidence type="ECO:0000256" key="3">
    <source>
        <dbReference type="SAM" id="SignalP"/>
    </source>
</evidence>
<evidence type="ECO:0000313" key="5">
    <source>
        <dbReference type="Proteomes" id="UP001516023"/>
    </source>
</evidence>
<feature type="compositionally biased region" description="Low complexity" evidence="1">
    <location>
        <begin position="215"/>
        <end position="238"/>
    </location>
</feature>
<name>A0ABD3QWJ5_9STRA</name>
<gene>
    <name evidence="4" type="ORF">HJC23_008462</name>
</gene>
<dbReference type="SUPFAM" id="SSF51126">
    <property type="entry name" value="Pectin lyase-like"/>
    <property type="match status" value="1"/>
</dbReference>
<keyword evidence="2" id="KW-0812">Transmembrane</keyword>
<feature type="transmembrane region" description="Helical" evidence="2">
    <location>
        <begin position="601"/>
        <end position="627"/>
    </location>
</feature>
<proteinExistence type="predicted"/>
<reference evidence="4 5" key="1">
    <citation type="journal article" date="2020" name="G3 (Bethesda)">
        <title>Improved Reference Genome for Cyclotella cryptica CCMP332, a Model for Cell Wall Morphogenesis, Salinity Adaptation, and Lipid Production in Diatoms (Bacillariophyta).</title>
        <authorList>
            <person name="Roberts W.R."/>
            <person name="Downey K.M."/>
            <person name="Ruck E.C."/>
            <person name="Traller J.C."/>
            <person name="Alverson A.J."/>
        </authorList>
    </citation>
    <scope>NUCLEOTIDE SEQUENCE [LARGE SCALE GENOMIC DNA]</scope>
    <source>
        <strain evidence="4 5">CCMP332</strain>
    </source>
</reference>
<organism evidence="4 5">
    <name type="scientific">Cyclotella cryptica</name>
    <dbReference type="NCBI Taxonomy" id="29204"/>
    <lineage>
        <taxon>Eukaryota</taxon>
        <taxon>Sar</taxon>
        <taxon>Stramenopiles</taxon>
        <taxon>Ochrophyta</taxon>
        <taxon>Bacillariophyta</taxon>
        <taxon>Coscinodiscophyceae</taxon>
        <taxon>Thalassiosirophycidae</taxon>
        <taxon>Stephanodiscales</taxon>
        <taxon>Stephanodiscaceae</taxon>
        <taxon>Cyclotella</taxon>
    </lineage>
</organism>
<keyword evidence="5" id="KW-1185">Reference proteome</keyword>
<dbReference type="Proteomes" id="UP001516023">
    <property type="component" value="Unassembled WGS sequence"/>
</dbReference>
<feature type="chain" id="PRO_5044787856" description="Right handed beta helix domain-containing protein" evidence="3">
    <location>
        <begin position="28"/>
        <end position="629"/>
    </location>
</feature>
<keyword evidence="2" id="KW-0472">Membrane</keyword>
<feature type="region of interest" description="Disordered" evidence="1">
    <location>
        <begin position="209"/>
        <end position="238"/>
    </location>
</feature>
<evidence type="ECO:0000313" key="4">
    <source>
        <dbReference type="EMBL" id="KAL3804647.1"/>
    </source>
</evidence>
<keyword evidence="3" id="KW-0732">Signal</keyword>
<evidence type="ECO:0008006" key="6">
    <source>
        <dbReference type="Google" id="ProtNLM"/>
    </source>
</evidence>
<dbReference type="AlphaFoldDB" id="A0ABD3QWJ5"/>